<dbReference type="InterPro" id="IPR029447">
    <property type="entry name" value="DUF4439"/>
</dbReference>
<protein>
    <submittedName>
        <fullName evidence="3">Ferritin-like domain-containing protein</fullName>
    </submittedName>
</protein>
<comment type="caution">
    <text evidence="3">The sequence shown here is derived from an EMBL/GenBank/DDBJ whole genome shotgun (WGS) entry which is preliminary data.</text>
</comment>
<dbReference type="EMBL" id="DWZH01000042">
    <property type="protein sequence ID" value="HJB10032.1"/>
    <property type="molecule type" value="Genomic_DNA"/>
</dbReference>
<dbReference type="Pfam" id="PF14530">
    <property type="entry name" value="DUF4439"/>
    <property type="match status" value="1"/>
</dbReference>
<feature type="region of interest" description="Disordered" evidence="1">
    <location>
        <begin position="332"/>
        <end position="354"/>
    </location>
</feature>
<evidence type="ECO:0000313" key="4">
    <source>
        <dbReference type="Proteomes" id="UP000823823"/>
    </source>
</evidence>
<dbReference type="AlphaFoldDB" id="A0A9D2LCD8"/>
<dbReference type="InterPro" id="IPR012347">
    <property type="entry name" value="Ferritin-like"/>
</dbReference>
<dbReference type="InterPro" id="IPR009078">
    <property type="entry name" value="Ferritin-like_SF"/>
</dbReference>
<evidence type="ECO:0000259" key="2">
    <source>
        <dbReference type="Pfam" id="PF14530"/>
    </source>
</evidence>
<accession>A0A9D2LCD8</accession>
<evidence type="ECO:0000313" key="3">
    <source>
        <dbReference type="EMBL" id="HJB10032.1"/>
    </source>
</evidence>
<dbReference type="Proteomes" id="UP000823823">
    <property type="component" value="Unassembled WGS sequence"/>
</dbReference>
<dbReference type="Gene3D" id="1.20.1260.10">
    <property type="match status" value="1"/>
</dbReference>
<organism evidence="3 4">
    <name type="scientific">Candidatus Brachybacterium merdavium</name>
    <dbReference type="NCBI Taxonomy" id="2838513"/>
    <lineage>
        <taxon>Bacteria</taxon>
        <taxon>Bacillati</taxon>
        <taxon>Actinomycetota</taxon>
        <taxon>Actinomycetes</taxon>
        <taxon>Micrococcales</taxon>
        <taxon>Dermabacteraceae</taxon>
        <taxon>Brachybacterium</taxon>
    </lineage>
</organism>
<gene>
    <name evidence="3" type="ORF">H9786_05805</name>
</gene>
<sequence>MAAPGLLLGAGGAAALSGCGTVRLGGPEKYTPPPPGIDDLYRTDLIALLDRAIAGTATVAEQESEDPARSADVSGALTALAQALPVQRTALLTGAQRERELEAAEDPDPELASPPPPSDAPRELVALLAVLVELRDVGTMAARQISGSLARPVAAMAAHAHWSALRLQAAAGEGEVPAAASIEEIVPTREVPETDPPSIGAESDHHLAVETAQQQEWYAGYVHEVLAARTEDEAERSAHLESSTRHRTRAQGLAGAAEEDGAPVVARQAVYALPGGKLDDRTAGMLPTQLAQGLLVTHLAVVGAAPFERRPLSIAAALEEAGELASLRAELEPVPSLVPEDQDLAPQDEEPEAG</sequence>
<dbReference type="SUPFAM" id="SSF47240">
    <property type="entry name" value="Ferritin-like"/>
    <property type="match status" value="1"/>
</dbReference>
<name>A0A9D2LCD8_9MICO</name>
<reference evidence="3" key="1">
    <citation type="journal article" date="2021" name="PeerJ">
        <title>Extensive microbial diversity within the chicken gut microbiome revealed by metagenomics and culture.</title>
        <authorList>
            <person name="Gilroy R."/>
            <person name="Ravi A."/>
            <person name="Getino M."/>
            <person name="Pursley I."/>
            <person name="Horton D.L."/>
            <person name="Alikhan N.F."/>
            <person name="Baker D."/>
            <person name="Gharbi K."/>
            <person name="Hall N."/>
            <person name="Watson M."/>
            <person name="Adriaenssens E.M."/>
            <person name="Foster-Nyarko E."/>
            <person name="Jarju S."/>
            <person name="Secka A."/>
            <person name="Antonio M."/>
            <person name="Oren A."/>
            <person name="Chaudhuri R.R."/>
            <person name="La Ragione R."/>
            <person name="Hildebrand F."/>
            <person name="Pallen M.J."/>
        </authorList>
    </citation>
    <scope>NUCLEOTIDE SEQUENCE</scope>
    <source>
        <strain evidence="3">ChiHjej13B12-24818</strain>
    </source>
</reference>
<feature type="compositionally biased region" description="Acidic residues" evidence="1">
    <location>
        <begin position="340"/>
        <end position="354"/>
    </location>
</feature>
<feature type="domain" description="DUF4439" evidence="2">
    <location>
        <begin position="208"/>
        <end position="335"/>
    </location>
</feature>
<feature type="region of interest" description="Disordered" evidence="1">
    <location>
        <begin position="99"/>
        <end position="120"/>
    </location>
</feature>
<proteinExistence type="predicted"/>
<evidence type="ECO:0000256" key="1">
    <source>
        <dbReference type="SAM" id="MobiDB-lite"/>
    </source>
</evidence>
<reference evidence="3" key="2">
    <citation type="submission" date="2021-04" db="EMBL/GenBank/DDBJ databases">
        <authorList>
            <person name="Gilroy R."/>
        </authorList>
    </citation>
    <scope>NUCLEOTIDE SEQUENCE</scope>
    <source>
        <strain evidence="3">ChiHjej13B12-24818</strain>
    </source>
</reference>